<organism evidence="1 2">
    <name type="scientific">Polaribacter filamentus</name>
    <dbReference type="NCBI Taxonomy" id="53483"/>
    <lineage>
        <taxon>Bacteria</taxon>
        <taxon>Pseudomonadati</taxon>
        <taxon>Bacteroidota</taxon>
        <taxon>Flavobacteriia</taxon>
        <taxon>Flavobacteriales</taxon>
        <taxon>Flavobacteriaceae</taxon>
    </lineage>
</organism>
<dbReference type="AlphaFoldDB" id="A0A2S7KU22"/>
<comment type="caution">
    <text evidence="1">The sequence shown here is derived from an EMBL/GenBank/DDBJ whole genome shotgun (WGS) entry which is preliminary data.</text>
</comment>
<name>A0A2S7KU22_9FLAO</name>
<accession>A0A2S7KU22</accession>
<reference evidence="1 2" key="1">
    <citation type="submission" date="2016-11" db="EMBL/GenBank/DDBJ databases">
        <title>Trade-off between light-utilization and light-protection in marine flavobacteria.</title>
        <authorList>
            <person name="Kumagai Y."/>
        </authorList>
    </citation>
    <scope>NUCLEOTIDE SEQUENCE [LARGE SCALE GENOMIC DNA]</scope>
    <source>
        <strain evidence="1 2">ATCC 700397</strain>
    </source>
</reference>
<evidence type="ECO:0000313" key="2">
    <source>
        <dbReference type="Proteomes" id="UP000239522"/>
    </source>
</evidence>
<dbReference type="Proteomes" id="UP000239522">
    <property type="component" value="Unassembled WGS sequence"/>
</dbReference>
<keyword evidence="2" id="KW-1185">Reference proteome</keyword>
<evidence type="ECO:0008006" key="3">
    <source>
        <dbReference type="Google" id="ProtNLM"/>
    </source>
</evidence>
<protein>
    <recommendedName>
        <fullName evidence="3">Flagellin N-terminal domain-containing protein</fullName>
    </recommendedName>
</protein>
<dbReference type="EMBL" id="MQUA01000013">
    <property type="protein sequence ID" value="PQB06096.1"/>
    <property type="molecule type" value="Genomic_DNA"/>
</dbReference>
<evidence type="ECO:0000313" key="1">
    <source>
        <dbReference type="EMBL" id="PQB06096.1"/>
    </source>
</evidence>
<sequence>MQQATPVFKQNLMLPKTGAGLGTDGAYTANGCTNYLTTVTSLTSADVALDTQIKTVSDQVTNLSASSSSGSTNIQSELDATQAVAGLGTDGAYTADGSTNYLTTVTSLTSADVALDTSDQNKY</sequence>
<gene>
    <name evidence="1" type="ORF">BST83_02045</name>
</gene>
<proteinExistence type="predicted"/>